<comment type="caution">
    <text evidence="12">The sequence shown here is derived from an EMBL/GenBank/DDBJ whole genome shotgun (WGS) entry which is preliminary data.</text>
</comment>
<dbReference type="GO" id="GO:0015031">
    <property type="term" value="P:protein transport"/>
    <property type="evidence" value="ECO:0007669"/>
    <property type="project" value="UniProtKB-KW"/>
</dbReference>
<comment type="similarity">
    <text evidence="2">Belongs to the TonB family.</text>
</comment>
<evidence type="ECO:0000256" key="7">
    <source>
        <dbReference type="ARBA" id="ARBA00022927"/>
    </source>
</evidence>
<comment type="subcellular location">
    <subcellularLocation>
        <location evidence="1">Cell inner membrane</location>
        <topology evidence="1">Single-pass membrane protein</topology>
        <orientation evidence="1">Periplasmic side</orientation>
    </subcellularLocation>
</comment>
<evidence type="ECO:0000256" key="9">
    <source>
        <dbReference type="ARBA" id="ARBA00023136"/>
    </source>
</evidence>
<evidence type="ECO:0000313" key="12">
    <source>
        <dbReference type="EMBL" id="KYG76877.1"/>
    </source>
</evidence>
<dbReference type="Pfam" id="PF03544">
    <property type="entry name" value="TonB_C"/>
    <property type="match status" value="1"/>
</dbReference>
<dbReference type="PANTHER" id="PTHR33446:SF2">
    <property type="entry name" value="PROTEIN TONB"/>
    <property type="match status" value="1"/>
</dbReference>
<evidence type="ECO:0000256" key="10">
    <source>
        <dbReference type="SAM" id="Phobius"/>
    </source>
</evidence>
<dbReference type="PRINTS" id="PR01374">
    <property type="entry name" value="TONBPROTEIN"/>
</dbReference>
<dbReference type="NCBIfam" id="TIGR01352">
    <property type="entry name" value="tonB_Cterm"/>
    <property type="match status" value="1"/>
</dbReference>
<dbReference type="GO" id="GO:0098797">
    <property type="term" value="C:plasma membrane protein complex"/>
    <property type="evidence" value="ECO:0007669"/>
    <property type="project" value="TreeGrafter"/>
</dbReference>
<protein>
    <recommendedName>
        <fullName evidence="11">TonB C-terminal domain-containing protein</fullName>
    </recommendedName>
</protein>
<evidence type="ECO:0000256" key="6">
    <source>
        <dbReference type="ARBA" id="ARBA00022692"/>
    </source>
</evidence>
<name>A0A150XDS5_9BACT</name>
<dbReference type="AlphaFoldDB" id="A0A150XDS5"/>
<organism evidence="12 13">
    <name type="scientific">Roseivirga spongicola</name>
    <dbReference type="NCBI Taxonomy" id="333140"/>
    <lineage>
        <taxon>Bacteria</taxon>
        <taxon>Pseudomonadati</taxon>
        <taxon>Bacteroidota</taxon>
        <taxon>Cytophagia</taxon>
        <taxon>Cytophagales</taxon>
        <taxon>Roseivirgaceae</taxon>
        <taxon>Roseivirga</taxon>
    </lineage>
</organism>
<keyword evidence="7" id="KW-0653">Protein transport</keyword>
<evidence type="ECO:0000256" key="1">
    <source>
        <dbReference type="ARBA" id="ARBA00004383"/>
    </source>
</evidence>
<sequence length="223" mass="25209">MEIKKNNSVNYTLKRNLFMSIGLCISSLLVFSAFQIKTEIQPDKIIGHYSLDAEIFDETPITKHKEPQPPKPKPQPVLIDIVDDEIETPEIDIPDFDFEATDVIEDYESYDIPDEIVNDNTIVIAETQASFPGGMQAWGQFLHDNLKYPKMAKRAGIEGKVFLNFVVDKEGNISDIEVVRGIGAGCDDEAIRVLKMAPKWNPGLQRGNPVKSRMSLFIHFDLR</sequence>
<evidence type="ECO:0000256" key="3">
    <source>
        <dbReference type="ARBA" id="ARBA00022448"/>
    </source>
</evidence>
<dbReference type="GO" id="GO:0030288">
    <property type="term" value="C:outer membrane-bounded periplasmic space"/>
    <property type="evidence" value="ECO:0007669"/>
    <property type="project" value="InterPro"/>
</dbReference>
<dbReference type="GO" id="GO:0015891">
    <property type="term" value="P:siderophore transport"/>
    <property type="evidence" value="ECO:0007669"/>
    <property type="project" value="InterPro"/>
</dbReference>
<accession>A0A150XDS5</accession>
<keyword evidence="5" id="KW-0997">Cell inner membrane</keyword>
<dbReference type="EMBL" id="LRPC01000003">
    <property type="protein sequence ID" value="KYG76877.1"/>
    <property type="molecule type" value="Genomic_DNA"/>
</dbReference>
<dbReference type="STRING" id="333140.AWW68_19050"/>
<evidence type="ECO:0000259" key="11">
    <source>
        <dbReference type="PROSITE" id="PS52015"/>
    </source>
</evidence>
<dbReference type="InterPro" id="IPR051045">
    <property type="entry name" value="TonB-dependent_transducer"/>
</dbReference>
<evidence type="ECO:0000256" key="2">
    <source>
        <dbReference type="ARBA" id="ARBA00006555"/>
    </source>
</evidence>
<gene>
    <name evidence="12" type="ORF">AWW68_19050</name>
</gene>
<evidence type="ECO:0000256" key="5">
    <source>
        <dbReference type="ARBA" id="ARBA00022519"/>
    </source>
</evidence>
<keyword evidence="13" id="KW-1185">Reference proteome</keyword>
<evidence type="ECO:0000256" key="8">
    <source>
        <dbReference type="ARBA" id="ARBA00022989"/>
    </source>
</evidence>
<evidence type="ECO:0000256" key="4">
    <source>
        <dbReference type="ARBA" id="ARBA00022475"/>
    </source>
</evidence>
<evidence type="ECO:0000313" key="13">
    <source>
        <dbReference type="Proteomes" id="UP000075606"/>
    </source>
</evidence>
<keyword evidence="4" id="KW-1003">Cell membrane</keyword>
<keyword evidence="6 10" id="KW-0812">Transmembrane</keyword>
<feature type="transmembrane region" description="Helical" evidence="10">
    <location>
        <begin position="17"/>
        <end position="36"/>
    </location>
</feature>
<dbReference type="GO" id="GO:0055085">
    <property type="term" value="P:transmembrane transport"/>
    <property type="evidence" value="ECO:0007669"/>
    <property type="project" value="InterPro"/>
</dbReference>
<dbReference type="Proteomes" id="UP000075606">
    <property type="component" value="Unassembled WGS sequence"/>
</dbReference>
<dbReference type="PANTHER" id="PTHR33446">
    <property type="entry name" value="PROTEIN TONB-RELATED"/>
    <property type="match status" value="1"/>
</dbReference>
<keyword evidence="8 10" id="KW-1133">Transmembrane helix</keyword>
<reference evidence="12 13" key="1">
    <citation type="submission" date="2016-01" db="EMBL/GenBank/DDBJ databases">
        <title>Genome sequencing of Roseivirga spongicola UST030701-084.</title>
        <authorList>
            <person name="Selvaratnam C."/>
            <person name="Thevarajoo S."/>
            <person name="Goh K.M."/>
            <person name="Ee R."/>
            <person name="Chan K.-G."/>
            <person name="Chong C.S."/>
        </authorList>
    </citation>
    <scope>NUCLEOTIDE SEQUENCE [LARGE SCALE GENOMIC DNA]</scope>
    <source>
        <strain evidence="12 13">UST030701-084</strain>
    </source>
</reference>
<dbReference type="InterPro" id="IPR037682">
    <property type="entry name" value="TonB_C"/>
</dbReference>
<dbReference type="InterPro" id="IPR003538">
    <property type="entry name" value="TonB"/>
</dbReference>
<dbReference type="PROSITE" id="PS52015">
    <property type="entry name" value="TONB_CTD"/>
    <property type="match status" value="1"/>
</dbReference>
<feature type="domain" description="TonB C-terminal" evidence="11">
    <location>
        <begin position="133"/>
        <end position="223"/>
    </location>
</feature>
<dbReference type="Gene3D" id="3.30.1150.10">
    <property type="match status" value="1"/>
</dbReference>
<dbReference type="RefSeq" id="WP_068218704.1">
    <property type="nucleotide sequence ID" value="NZ_LRPC01000003.1"/>
</dbReference>
<dbReference type="SUPFAM" id="SSF74653">
    <property type="entry name" value="TolA/TonB C-terminal domain"/>
    <property type="match status" value="1"/>
</dbReference>
<proteinExistence type="inferred from homology"/>
<dbReference type="OrthoDB" id="9812355at2"/>
<keyword evidence="3" id="KW-0813">Transport</keyword>
<keyword evidence="9 10" id="KW-0472">Membrane</keyword>
<dbReference type="InterPro" id="IPR006260">
    <property type="entry name" value="TonB/TolA_C"/>
</dbReference>
<dbReference type="GO" id="GO:0031992">
    <property type="term" value="F:energy transducer activity"/>
    <property type="evidence" value="ECO:0007669"/>
    <property type="project" value="InterPro"/>
</dbReference>